<dbReference type="InterPro" id="IPR029061">
    <property type="entry name" value="THDP-binding"/>
</dbReference>
<keyword evidence="1" id="KW-0210">Decarboxylase</keyword>
<keyword evidence="2" id="KW-0456">Lyase</keyword>
<dbReference type="InterPro" id="IPR051818">
    <property type="entry name" value="TPP_dependent_decarboxylase"/>
</dbReference>
<dbReference type="EMBL" id="CP101989">
    <property type="protein sequence ID" value="UUI66308.1"/>
    <property type="molecule type" value="Genomic_DNA"/>
</dbReference>
<evidence type="ECO:0000256" key="1">
    <source>
        <dbReference type="ARBA" id="ARBA00022793"/>
    </source>
</evidence>
<proteinExistence type="predicted"/>
<dbReference type="SUPFAM" id="SSF52518">
    <property type="entry name" value="Thiamin diphosphate-binding fold (THDP-binding)"/>
    <property type="match status" value="1"/>
</dbReference>
<accession>A0ABY5KD26</accession>
<dbReference type="Gene3D" id="3.40.50.970">
    <property type="match status" value="1"/>
</dbReference>
<sequence length="153" mass="16064">MSERWPFSHHVLVPCSLLAALDVLKAPVDTVHAAREEEAIAIGCGLVLGGGAPLVAMQNSGLASALNTLGSLAVAYQIGVCLLVSVRGDEADSNPAQRPVGRATRALLDSLDVPHSTAKHPADLWMLLPDAARSAARDRRPHAVLIDREVVDA</sequence>
<dbReference type="Proteomes" id="UP001317322">
    <property type="component" value="Chromosome"/>
</dbReference>
<evidence type="ECO:0000256" key="2">
    <source>
        <dbReference type="ARBA" id="ARBA00023239"/>
    </source>
</evidence>
<protein>
    <recommendedName>
        <fullName evidence="5">Thiamine pyrophosphate enzyme N-terminal TPP-binding domain-containing protein</fullName>
    </recommendedName>
</protein>
<evidence type="ECO:0000313" key="3">
    <source>
        <dbReference type="EMBL" id="UUI66308.1"/>
    </source>
</evidence>
<name>A0ABY5KD26_9CELL</name>
<evidence type="ECO:0000313" key="4">
    <source>
        <dbReference type="Proteomes" id="UP001317322"/>
    </source>
</evidence>
<dbReference type="PANTHER" id="PTHR42818">
    <property type="entry name" value="SULFOPYRUVATE DECARBOXYLASE SUBUNIT ALPHA"/>
    <property type="match status" value="1"/>
</dbReference>
<dbReference type="RefSeq" id="WP_227564517.1">
    <property type="nucleotide sequence ID" value="NZ_CP101989.1"/>
</dbReference>
<evidence type="ECO:0008006" key="5">
    <source>
        <dbReference type="Google" id="ProtNLM"/>
    </source>
</evidence>
<dbReference type="PANTHER" id="PTHR42818:SF1">
    <property type="entry name" value="SULFOPYRUVATE DECARBOXYLASE"/>
    <property type="match status" value="1"/>
</dbReference>
<reference evidence="3 4" key="1">
    <citation type="submission" date="2022-07" db="EMBL/GenBank/DDBJ databases">
        <title>Novel species in genus cellulomonas.</title>
        <authorList>
            <person name="Ye L."/>
        </authorList>
    </citation>
    <scope>NUCLEOTIDE SEQUENCE [LARGE SCALE GENOMIC DNA]</scope>
    <source>
        <strain evidence="4">zg-Y908</strain>
    </source>
</reference>
<keyword evidence="4" id="KW-1185">Reference proteome</keyword>
<gene>
    <name evidence="3" type="ORF">NP075_06220</name>
</gene>
<organism evidence="3 4">
    <name type="scientific">Cellulomonas wangsupingiae</name>
    <dbReference type="NCBI Taxonomy" id="2968085"/>
    <lineage>
        <taxon>Bacteria</taxon>
        <taxon>Bacillati</taxon>
        <taxon>Actinomycetota</taxon>
        <taxon>Actinomycetes</taxon>
        <taxon>Micrococcales</taxon>
        <taxon>Cellulomonadaceae</taxon>
        <taxon>Cellulomonas</taxon>
    </lineage>
</organism>